<sequence>MPIGPSHLLCLNPLCFINNIISKYEGHLRAVPVLPICEAEKTPPILHVVFLPSPAETHAIGSKPIILPSSSNLPPVCMRLIKSEIGWISERGQDVNMTVYLLQCGSLDDAHVGHSSSPLKNSQPGALILAKRRMGTVEGLEVVLRDALLWDESRVVHFGWGA</sequence>
<name>A0ABS8WJY0_DATST</name>
<reference evidence="1 2" key="1">
    <citation type="journal article" date="2021" name="BMC Genomics">
        <title>Datura genome reveals duplications of psychoactive alkaloid biosynthetic genes and high mutation rate following tissue culture.</title>
        <authorList>
            <person name="Rajewski A."/>
            <person name="Carter-House D."/>
            <person name="Stajich J."/>
            <person name="Litt A."/>
        </authorList>
    </citation>
    <scope>NUCLEOTIDE SEQUENCE [LARGE SCALE GENOMIC DNA]</scope>
    <source>
        <strain evidence="1">AR-01</strain>
    </source>
</reference>
<evidence type="ECO:0000313" key="2">
    <source>
        <dbReference type="Proteomes" id="UP000823775"/>
    </source>
</evidence>
<keyword evidence="2" id="KW-1185">Reference proteome</keyword>
<dbReference type="EMBL" id="JACEIK010006881">
    <property type="protein sequence ID" value="MCE3049429.1"/>
    <property type="molecule type" value="Genomic_DNA"/>
</dbReference>
<protein>
    <submittedName>
        <fullName evidence="1">Uncharacterized protein</fullName>
    </submittedName>
</protein>
<comment type="caution">
    <text evidence="1">The sequence shown here is derived from an EMBL/GenBank/DDBJ whole genome shotgun (WGS) entry which is preliminary data.</text>
</comment>
<dbReference type="Proteomes" id="UP000823775">
    <property type="component" value="Unassembled WGS sequence"/>
</dbReference>
<gene>
    <name evidence="1" type="ORF">HAX54_044809</name>
</gene>
<evidence type="ECO:0000313" key="1">
    <source>
        <dbReference type="EMBL" id="MCE3049429.1"/>
    </source>
</evidence>
<proteinExistence type="predicted"/>
<accession>A0ABS8WJY0</accession>
<organism evidence="1 2">
    <name type="scientific">Datura stramonium</name>
    <name type="common">Jimsonweed</name>
    <name type="synonym">Common thornapple</name>
    <dbReference type="NCBI Taxonomy" id="4076"/>
    <lineage>
        <taxon>Eukaryota</taxon>
        <taxon>Viridiplantae</taxon>
        <taxon>Streptophyta</taxon>
        <taxon>Embryophyta</taxon>
        <taxon>Tracheophyta</taxon>
        <taxon>Spermatophyta</taxon>
        <taxon>Magnoliopsida</taxon>
        <taxon>eudicotyledons</taxon>
        <taxon>Gunneridae</taxon>
        <taxon>Pentapetalae</taxon>
        <taxon>asterids</taxon>
        <taxon>lamiids</taxon>
        <taxon>Solanales</taxon>
        <taxon>Solanaceae</taxon>
        <taxon>Solanoideae</taxon>
        <taxon>Datureae</taxon>
        <taxon>Datura</taxon>
    </lineage>
</organism>